<accession>A0AAU9SSW4</accession>
<feature type="domain" description="RRM" evidence="3">
    <location>
        <begin position="115"/>
        <end position="180"/>
    </location>
</feature>
<dbReference type="PANTHER" id="PTHR48027">
    <property type="entry name" value="HETEROGENEOUS NUCLEAR RIBONUCLEOPROTEIN 87F-RELATED"/>
    <property type="match status" value="1"/>
</dbReference>
<evidence type="ECO:0000256" key="2">
    <source>
        <dbReference type="PROSITE-ProRule" id="PRU00176"/>
    </source>
</evidence>
<dbReference type="Proteomes" id="UP000836841">
    <property type="component" value="Chromosome 6"/>
</dbReference>
<dbReference type="PROSITE" id="PS50102">
    <property type="entry name" value="RRM"/>
    <property type="match status" value="1"/>
</dbReference>
<dbReference type="SMART" id="SM00360">
    <property type="entry name" value="RRM"/>
    <property type="match status" value="1"/>
</dbReference>
<evidence type="ECO:0000313" key="4">
    <source>
        <dbReference type="EMBL" id="CAH2072395.1"/>
    </source>
</evidence>
<keyword evidence="1 2" id="KW-0694">RNA-binding</keyword>
<dbReference type="SUPFAM" id="SSF54928">
    <property type="entry name" value="RNA-binding domain, RBD"/>
    <property type="match status" value="1"/>
</dbReference>
<dbReference type="Gene3D" id="3.30.70.330">
    <property type="match status" value="1"/>
</dbReference>
<evidence type="ECO:0000256" key="1">
    <source>
        <dbReference type="ARBA" id="ARBA00022884"/>
    </source>
</evidence>
<gene>
    <name evidence="4" type="ORF">TAV2_LOCUS18733</name>
</gene>
<evidence type="ECO:0000313" key="5">
    <source>
        <dbReference type="Proteomes" id="UP000836841"/>
    </source>
</evidence>
<dbReference type="InterPro" id="IPR012677">
    <property type="entry name" value="Nucleotide-bd_a/b_plait_sf"/>
</dbReference>
<sequence>MKQTKLMMIYQKRSSSLAERPPAGGKLEEMALSQSTSFSTFQTPSHEYQFVGTSQNPRALTFPTKKTHRYPLISSFRTARSKPWSPLRTISCVALNGDLSEDGTRDSTSLPTSTSSVFVKGFPDSVSEGRLRKVFSEFGEVSNVKIIANERTRQSLGYGYVWFSSNEDAQLAVEAMNGKV</sequence>
<dbReference type="InterPro" id="IPR035979">
    <property type="entry name" value="RBD_domain_sf"/>
</dbReference>
<dbReference type="InterPro" id="IPR052462">
    <property type="entry name" value="SLIRP/GR-RBP-like"/>
</dbReference>
<dbReference type="CDD" id="cd00590">
    <property type="entry name" value="RRM_SF"/>
    <property type="match status" value="1"/>
</dbReference>
<dbReference type="Pfam" id="PF00076">
    <property type="entry name" value="RRM_1"/>
    <property type="match status" value="1"/>
</dbReference>
<organism evidence="4 5">
    <name type="scientific">Thlaspi arvense</name>
    <name type="common">Field penny-cress</name>
    <dbReference type="NCBI Taxonomy" id="13288"/>
    <lineage>
        <taxon>Eukaryota</taxon>
        <taxon>Viridiplantae</taxon>
        <taxon>Streptophyta</taxon>
        <taxon>Embryophyta</taxon>
        <taxon>Tracheophyta</taxon>
        <taxon>Spermatophyta</taxon>
        <taxon>Magnoliopsida</taxon>
        <taxon>eudicotyledons</taxon>
        <taxon>Gunneridae</taxon>
        <taxon>Pentapetalae</taxon>
        <taxon>rosids</taxon>
        <taxon>malvids</taxon>
        <taxon>Brassicales</taxon>
        <taxon>Brassicaceae</taxon>
        <taxon>Thlaspideae</taxon>
        <taxon>Thlaspi</taxon>
    </lineage>
</organism>
<protein>
    <recommendedName>
        <fullName evidence="3">RRM domain-containing protein</fullName>
    </recommendedName>
</protein>
<evidence type="ECO:0000259" key="3">
    <source>
        <dbReference type="PROSITE" id="PS50102"/>
    </source>
</evidence>
<dbReference type="InterPro" id="IPR000504">
    <property type="entry name" value="RRM_dom"/>
</dbReference>
<reference evidence="4 5" key="1">
    <citation type="submission" date="2022-03" db="EMBL/GenBank/DDBJ databases">
        <authorList>
            <person name="Nunn A."/>
            <person name="Chopra R."/>
            <person name="Nunn A."/>
            <person name="Contreras Garrido A."/>
        </authorList>
    </citation>
    <scope>NUCLEOTIDE SEQUENCE [LARGE SCALE GENOMIC DNA]</scope>
</reference>
<name>A0AAU9SSW4_THLAR</name>
<dbReference type="AlphaFoldDB" id="A0AAU9SSW4"/>
<dbReference type="GO" id="GO:0003723">
    <property type="term" value="F:RNA binding"/>
    <property type="evidence" value="ECO:0007669"/>
    <property type="project" value="UniProtKB-UniRule"/>
</dbReference>
<proteinExistence type="predicted"/>
<keyword evidence="5" id="KW-1185">Reference proteome</keyword>
<dbReference type="EMBL" id="OU466862">
    <property type="protein sequence ID" value="CAH2072395.1"/>
    <property type="molecule type" value="Genomic_DNA"/>
</dbReference>